<organism evidence="2 3">
    <name type="scientific">Faecalibacterium prausnitzii</name>
    <dbReference type="NCBI Taxonomy" id="853"/>
    <lineage>
        <taxon>Bacteria</taxon>
        <taxon>Bacillati</taxon>
        <taxon>Bacillota</taxon>
        <taxon>Clostridia</taxon>
        <taxon>Eubacteriales</taxon>
        <taxon>Oscillospiraceae</taxon>
        <taxon>Faecalibacterium</taxon>
    </lineage>
</organism>
<sequence>MLTDTNKDYRNTTNCPVLVDVALKKCALERKIQQDHKRAKIMYNFVHDKQDVYFKPFSEIYNCKCAYCGAWIGISDIRLFEVDHFICEDAFSKDTAGRSEAGKVSNLVLACYSCNRDKGKLMIDEDHQGTLNPDDGSIAQVFDRNEDYYICIRPDYAEDQVVVDFYQKLLLGSEFRRLDYLLLEIKNFISTQRTSNPTVAEKLEQCLGALIMKRNKTLI</sequence>
<dbReference type="InterPro" id="IPR003615">
    <property type="entry name" value="HNH_nuc"/>
</dbReference>
<evidence type="ECO:0000259" key="1">
    <source>
        <dbReference type="Pfam" id="PF01844"/>
    </source>
</evidence>
<dbReference type="Gene3D" id="1.10.30.50">
    <property type="match status" value="1"/>
</dbReference>
<dbReference type="GO" id="GO:0003676">
    <property type="term" value="F:nucleic acid binding"/>
    <property type="evidence" value="ECO:0007669"/>
    <property type="project" value="InterPro"/>
</dbReference>
<dbReference type="Proteomes" id="UP000261140">
    <property type="component" value="Unassembled WGS sequence"/>
</dbReference>
<dbReference type="GO" id="GO:0004519">
    <property type="term" value="F:endonuclease activity"/>
    <property type="evidence" value="ECO:0007669"/>
    <property type="project" value="InterPro"/>
</dbReference>
<dbReference type="EMBL" id="QVEQ01000003">
    <property type="protein sequence ID" value="RGB72095.1"/>
    <property type="molecule type" value="Genomic_DNA"/>
</dbReference>
<dbReference type="GO" id="GO:0008270">
    <property type="term" value="F:zinc ion binding"/>
    <property type="evidence" value="ECO:0007669"/>
    <property type="project" value="InterPro"/>
</dbReference>
<gene>
    <name evidence="2" type="ORF">DWZ89_06335</name>
</gene>
<name>A0A3E2TBN4_9FIRM</name>
<proteinExistence type="predicted"/>
<comment type="caution">
    <text evidence="2">The sequence shown here is derived from an EMBL/GenBank/DDBJ whole genome shotgun (WGS) entry which is preliminary data.</text>
</comment>
<feature type="domain" description="HNH" evidence="1">
    <location>
        <begin position="65"/>
        <end position="120"/>
    </location>
</feature>
<accession>A0A3E2TBN4</accession>
<evidence type="ECO:0000313" key="3">
    <source>
        <dbReference type="Proteomes" id="UP000261140"/>
    </source>
</evidence>
<dbReference type="RefSeq" id="WP_117505362.1">
    <property type="nucleotide sequence ID" value="NZ_QVEQ01000003.1"/>
</dbReference>
<reference evidence="2 3" key="1">
    <citation type="submission" date="2018-08" db="EMBL/GenBank/DDBJ databases">
        <title>A genome reference for cultivated species of the human gut microbiota.</title>
        <authorList>
            <person name="Zou Y."/>
            <person name="Xue W."/>
            <person name="Luo G."/>
        </authorList>
    </citation>
    <scope>NUCLEOTIDE SEQUENCE [LARGE SCALE GENOMIC DNA]</scope>
    <source>
        <strain evidence="2 3">AF36-11AT</strain>
    </source>
</reference>
<dbReference type="Pfam" id="PF01844">
    <property type="entry name" value="HNH"/>
    <property type="match status" value="1"/>
</dbReference>
<dbReference type="CDD" id="cd00085">
    <property type="entry name" value="HNHc"/>
    <property type="match status" value="1"/>
</dbReference>
<protein>
    <submittedName>
        <fullName evidence="2">CRISPR-associated protein Csn1</fullName>
    </submittedName>
</protein>
<dbReference type="InterPro" id="IPR002711">
    <property type="entry name" value="HNH"/>
</dbReference>
<evidence type="ECO:0000313" key="2">
    <source>
        <dbReference type="EMBL" id="RGB72095.1"/>
    </source>
</evidence>
<dbReference type="AlphaFoldDB" id="A0A3E2TBN4"/>